<sequence length="59" mass="6515">MAESNELILANLIANCAGTDPDRDVLTFENGDGPDEVRTYRQLWDNGRRLANPCVAPLL</sequence>
<accession>A0A5E4Z138</accession>
<dbReference type="AlphaFoldDB" id="A0A5E4Z138"/>
<protein>
    <submittedName>
        <fullName evidence="1">Uncharacterized protein</fullName>
    </submittedName>
</protein>
<name>A0A5E4Z138_9BURK</name>
<dbReference type="EMBL" id="CABPRZ010000029">
    <property type="protein sequence ID" value="VVE54839.1"/>
    <property type="molecule type" value="Genomic_DNA"/>
</dbReference>
<keyword evidence="2" id="KW-1185">Reference proteome</keyword>
<evidence type="ECO:0000313" key="1">
    <source>
        <dbReference type="EMBL" id="VVE54839.1"/>
    </source>
</evidence>
<reference evidence="1 2" key="1">
    <citation type="submission" date="2019-08" db="EMBL/GenBank/DDBJ databases">
        <authorList>
            <person name="Peeters C."/>
        </authorList>
    </citation>
    <scope>NUCLEOTIDE SEQUENCE [LARGE SCALE GENOMIC DNA]</scope>
    <source>
        <strain evidence="1 2">LMG 30175</strain>
    </source>
</reference>
<evidence type="ECO:0000313" key="2">
    <source>
        <dbReference type="Proteomes" id="UP000414233"/>
    </source>
</evidence>
<gene>
    <name evidence="1" type="ORF">PTE30175_04861</name>
</gene>
<dbReference type="SUPFAM" id="SSF56801">
    <property type="entry name" value="Acetyl-CoA synthetase-like"/>
    <property type="match status" value="1"/>
</dbReference>
<proteinExistence type="predicted"/>
<organism evidence="1 2">
    <name type="scientific">Pandoraea terrae</name>
    <dbReference type="NCBI Taxonomy" id="1537710"/>
    <lineage>
        <taxon>Bacteria</taxon>
        <taxon>Pseudomonadati</taxon>
        <taxon>Pseudomonadota</taxon>
        <taxon>Betaproteobacteria</taxon>
        <taxon>Burkholderiales</taxon>
        <taxon>Burkholderiaceae</taxon>
        <taxon>Pandoraea</taxon>
    </lineage>
</organism>
<dbReference type="Proteomes" id="UP000414233">
    <property type="component" value="Unassembled WGS sequence"/>
</dbReference>